<gene>
    <name evidence="3" type="ORF">A4S15_00880</name>
</gene>
<dbReference type="Proteomes" id="UP000192872">
    <property type="component" value="Unassembled WGS sequence"/>
</dbReference>
<dbReference type="EMBL" id="LWDL01000026">
    <property type="protein sequence ID" value="OQW50186.1"/>
    <property type="molecule type" value="Genomic_DNA"/>
</dbReference>
<name>A0A1W9HS07_9HYPH</name>
<organism evidence="3 4">
    <name type="scientific">Candidatus Raskinella chloraquaticus</name>
    <dbReference type="NCBI Taxonomy" id="1951219"/>
    <lineage>
        <taxon>Bacteria</taxon>
        <taxon>Pseudomonadati</taxon>
        <taxon>Pseudomonadota</taxon>
        <taxon>Alphaproteobacteria</taxon>
        <taxon>Hyphomicrobiales</taxon>
        <taxon>Phreatobacteraceae</taxon>
        <taxon>Candidatus Raskinella</taxon>
    </lineage>
</organism>
<dbReference type="Gene3D" id="3.40.190.10">
    <property type="entry name" value="Periplasmic binding protein-like II"/>
    <property type="match status" value="1"/>
</dbReference>
<dbReference type="CDD" id="cd07012">
    <property type="entry name" value="PBP2_Bug_TTT"/>
    <property type="match status" value="1"/>
</dbReference>
<dbReference type="Pfam" id="PF03401">
    <property type="entry name" value="TctC"/>
    <property type="match status" value="1"/>
</dbReference>
<proteinExistence type="inferred from homology"/>
<dbReference type="PANTHER" id="PTHR42928">
    <property type="entry name" value="TRICARBOXYLATE-BINDING PROTEIN"/>
    <property type="match status" value="1"/>
</dbReference>
<evidence type="ECO:0000313" key="4">
    <source>
        <dbReference type="Proteomes" id="UP000192872"/>
    </source>
</evidence>
<dbReference type="AlphaFoldDB" id="A0A1W9HS07"/>
<keyword evidence="2" id="KW-0732">Signal</keyword>
<dbReference type="PANTHER" id="PTHR42928:SF3">
    <property type="entry name" value="UPF0065 PROTEIN YFLP"/>
    <property type="match status" value="1"/>
</dbReference>
<dbReference type="InterPro" id="IPR005064">
    <property type="entry name" value="BUG"/>
</dbReference>
<sequence length="322" mass="32952">MSITKRECVAGALACLWVLGSVGAASAQLELKILAPAAPGGGWDGTARAMQQVLTATGIGKGVQVTNVPGAGGSIGLAQFVNTAKGDPNQLMVNGFVMVGSLISNKSPVTLSMVTPIARLTAEAEVIVVPATSPIQSATDLVAAMKADIAKVTFAGGSAGGVDHILAGLLAGTVGLDGSKVNYVPFSGGGEALAALLSGRVSAGISGWGEFEGQVKAGKLRAIAVTSPERLPGNPTPTLREQGIALDLLNWRSVMAAPGISAEQKKTLSDAIDRMVKSKEWKDILAQRGWDDAYLPEPAFGEFLKNEQGRVEAVLKSVGLVK</sequence>
<dbReference type="RefSeq" id="WP_376800190.1">
    <property type="nucleotide sequence ID" value="NZ_DBNB01000028.1"/>
</dbReference>
<dbReference type="PIRSF" id="PIRSF017082">
    <property type="entry name" value="YflP"/>
    <property type="match status" value="1"/>
</dbReference>
<protein>
    <submittedName>
        <fullName evidence="3">C4-dicarboxylate ABC transporter substrate-binding protein</fullName>
    </submittedName>
</protein>
<comment type="similarity">
    <text evidence="1">Belongs to the UPF0065 (bug) family.</text>
</comment>
<reference evidence="3 4" key="1">
    <citation type="journal article" date="2017" name="Water Res.">
        <title>Comammox in drinking water systems.</title>
        <authorList>
            <person name="Wang Y."/>
            <person name="Ma L."/>
            <person name="Mao Y."/>
            <person name="Jiang X."/>
            <person name="Xia Y."/>
            <person name="Yu K."/>
            <person name="Li B."/>
            <person name="Zhang T."/>
        </authorList>
    </citation>
    <scope>NUCLEOTIDE SEQUENCE [LARGE SCALE GENOMIC DNA]</scope>
    <source>
        <strain evidence="3">SG_bin8</strain>
    </source>
</reference>
<feature type="chain" id="PRO_5010857630" evidence="2">
    <location>
        <begin position="28"/>
        <end position="322"/>
    </location>
</feature>
<dbReference type="InterPro" id="IPR042100">
    <property type="entry name" value="Bug_dom1"/>
</dbReference>
<dbReference type="STRING" id="1827387.A4S15_00880"/>
<evidence type="ECO:0000256" key="1">
    <source>
        <dbReference type="ARBA" id="ARBA00006987"/>
    </source>
</evidence>
<comment type="caution">
    <text evidence="3">The sequence shown here is derived from an EMBL/GenBank/DDBJ whole genome shotgun (WGS) entry which is preliminary data.</text>
</comment>
<feature type="signal peptide" evidence="2">
    <location>
        <begin position="1"/>
        <end position="27"/>
    </location>
</feature>
<accession>A0A1W9HS07</accession>
<dbReference type="SUPFAM" id="SSF53850">
    <property type="entry name" value="Periplasmic binding protein-like II"/>
    <property type="match status" value="1"/>
</dbReference>
<evidence type="ECO:0000313" key="3">
    <source>
        <dbReference type="EMBL" id="OQW50186.1"/>
    </source>
</evidence>
<evidence type="ECO:0000256" key="2">
    <source>
        <dbReference type="SAM" id="SignalP"/>
    </source>
</evidence>
<dbReference type="Gene3D" id="3.40.190.150">
    <property type="entry name" value="Bordetella uptake gene, domain 1"/>
    <property type="match status" value="1"/>
</dbReference>